<evidence type="ECO:0000259" key="4">
    <source>
        <dbReference type="PROSITE" id="PS50089"/>
    </source>
</evidence>
<dbReference type="EMBL" id="JAIVGD010000013">
    <property type="protein sequence ID" value="KAH0762904.1"/>
    <property type="molecule type" value="Genomic_DNA"/>
</dbReference>
<feature type="compositionally biased region" description="Polar residues" evidence="2">
    <location>
        <begin position="532"/>
        <end position="546"/>
    </location>
</feature>
<feature type="compositionally biased region" description="Polar residues" evidence="2">
    <location>
        <begin position="50"/>
        <end position="65"/>
    </location>
</feature>
<evidence type="ECO:0000313" key="5">
    <source>
        <dbReference type="EMBL" id="KAH0762904.1"/>
    </source>
</evidence>
<dbReference type="PROSITE" id="PS50089">
    <property type="entry name" value="ZF_RING_2"/>
    <property type="match status" value="1"/>
</dbReference>
<dbReference type="InterPro" id="IPR001841">
    <property type="entry name" value="Znf_RING"/>
</dbReference>
<keyword evidence="1" id="KW-0863">Zinc-finger</keyword>
<accession>A0ABQ7VFV4</accession>
<gene>
    <name evidence="5" type="ORF">KY290_018977</name>
</gene>
<dbReference type="CDD" id="cd16448">
    <property type="entry name" value="RING-H2"/>
    <property type="match status" value="1"/>
</dbReference>
<feature type="compositionally biased region" description="Basic and acidic residues" evidence="2">
    <location>
        <begin position="38"/>
        <end position="49"/>
    </location>
</feature>
<evidence type="ECO:0000256" key="3">
    <source>
        <dbReference type="SAM" id="SignalP"/>
    </source>
</evidence>
<name>A0ABQ7VFV4_SOLTU</name>
<evidence type="ECO:0000256" key="1">
    <source>
        <dbReference type="PROSITE-ProRule" id="PRU00175"/>
    </source>
</evidence>
<keyword evidence="1" id="KW-0479">Metal-binding</keyword>
<comment type="caution">
    <text evidence="5">The sequence shown here is derived from an EMBL/GenBank/DDBJ whole genome shotgun (WGS) entry which is preliminary data.</text>
</comment>
<evidence type="ECO:0000256" key="2">
    <source>
        <dbReference type="SAM" id="MobiDB-lite"/>
    </source>
</evidence>
<dbReference type="Gene3D" id="3.30.40.10">
    <property type="entry name" value="Zinc/RING finger domain, C3HC4 (zinc finger)"/>
    <property type="match status" value="1"/>
</dbReference>
<feature type="region of interest" description="Disordered" evidence="2">
    <location>
        <begin position="521"/>
        <end position="557"/>
    </location>
</feature>
<evidence type="ECO:0000313" key="6">
    <source>
        <dbReference type="Proteomes" id="UP000826656"/>
    </source>
</evidence>
<feature type="chain" id="PRO_5046260985" description="RING-type domain-containing protein" evidence="3">
    <location>
        <begin position="22"/>
        <end position="736"/>
    </location>
</feature>
<reference evidence="5 6" key="1">
    <citation type="journal article" date="2021" name="bioRxiv">
        <title>Chromosome-scale and haplotype-resolved genome assembly of a tetraploid potato cultivar.</title>
        <authorList>
            <person name="Sun H."/>
            <person name="Jiao W.-B."/>
            <person name="Krause K."/>
            <person name="Campoy J.A."/>
            <person name="Goel M."/>
            <person name="Folz-Donahue K."/>
            <person name="Kukat C."/>
            <person name="Huettel B."/>
            <person name="Schneeberger K."/>
        </authorList>
    </citation>
    <scope>NUCLEOTIDE SEQUENCE [LARGE SCALE GENOMIC DNA]</scope>
    <source>
        <strain evidence="5">SolTubOtavaFocal</strain>
        <tissue evidence="5">Leaves</tissue>
    </source>
</reference>
<dbReference type="PANTHER" id="PTHR31150:SF19">
    <property type="entry name" value="RING-TYPE DOMAIN-CONTAINING PROTEIN"/>
    <property type="match status" value="1"/>
</dbReference>
<keyword evidence="1" id="KW-0862">Zinc</keyword>
<dbReference type="Proteomes" id="UP000826656">
    <property type="component" value="Unassembled WGS sequence"/>
</dbReference>
<protein>
    <recommendedName>
        <fullName evidence="4">RING-type domain-containing protein</fullName>
    </recommendedName>
</protein>
<proteinExistence type="predicted"/>
<feature type="region of interest" description="Disordered" evidence="2">
    <location>
        <begin position="34"/>
        <end position="65"/>
    </location>
</feature>
<dbReference type="InterPro" id="IPR013083">
    <property type="entry name" value="Znf_RING/FYVE/PHD"/>
</dbReference>
<dbReference type="SUPFAM" id="SSF57850">
    <property type="entry name" value="RING/U-box"/>
    <property type="match status" value="1"/>
</dbReference>
<dbReference type="PANTHER" id="PTHR31150">
    <property type="entry name" value="EXPRESSED PROTEIN"/>
    <property type="match status" value="1"/>
</dbReference>
<organism evidence="5 6">
    <name type="scientific">Solanum tuberosum</name>
    <name type="common">Potato</name>
    <dbReference type="NCBI Taxonomy" id="4113"/>
    <lineage>
        <taxon>Eukaryota</taxon>
        <taxon>Viridiplantae</taxon>
        <taxon>Streptophyta</taxon>
        <taxon>Embryophyta</taxon>
        <taxon>Tracheophyta</taxon>
        <taxon>Spermatophyta</taxon>
        <taxon>Magnoliopsida</taxon>
        <taxon>eudicotyledons</taxon>
        <taxon>Gunneridae</taxon>
        <taxon>Pentapetalae</taxon>
        <taxon>asterids</taxon>
        <taxon>lamiids</taxon>
        <taxon>Solanales</taxon>
        <taxon>Solanaceae</taxon>
        <taxon>Solanoideae</taxon>
        <taxon>Solaneae</taxon>
        <taxon>Solanum</taxon>
    </lineage>
</organism>
<feature type="region of interest" description="Disordered" evidence="2">
    <location>
        <begin position="595"/>
        <end position="632"/>
    </location>
</feature>
<feature type="signal peptide" evidence="3">
    <location>
        <begin position="1"/>
        <end position="21"/>
    </location>
</feature>
<keyword evidence="6" id="KW-1185">Reference proteome</keyword>
<feature type="domain" description="RING-type" evidence="4">
    <location>
        <begin position="676"/>
        <end position="731"/>
    </location>
</feature>
<sequence>MARRIWRPVLLVLLMCQSGSRFSMGCDKIENLPDLSVDEGKKRPEEDLNSRLSMGGNKTENLPDSSVNGLSLSVSQSGAVDYNGVIQGGFSSGANVTSFPFVSLPVVRPLPGNVNEIEVADLMNLNSLHHHHLQPNLMNVRNISPSFNSPSAMSRRMKNNAEINHSNANNKTPTLNRLMNEGVLSKSFQNPGAGMNFMPMQSSGAGCFEKAGEGTGISQMPGSPFGVGYNVQNAIGIGGIGFQNYANVNHVPFQSQGNMDGSFLTLGMGSNIEDRSILRFNSKEVSSRLEEAALPQNNNSHIQQTRRNLPSLIHGAPGGITNFQCDSGGFPNSAALNSGVLAPDSRISAPPFMYAPDARLNSSNARNLGAVGKADQRLCEPDPLMYAQGGLPPPPLPFSSNSTLHPHLGFGRMAAAPGSAQQFRVLAQPTVNQQSNLYTNMVRNQSFMGPAILSHGGGRVRQDQLGQQSFVNVLNPWGNNLYPEGMGAQIQGWSGIQPALVNQFPKRLGVQLNDGAISQATREGVLPGTGGIQQTRVGNSYQSQNHGPKMHPTGLLNPSFAMGLPQVGSSAEFNVSGLPYHAGQGVPISKVDVAPQASNLDGPTSLKRRRPSKAPPTAPTSQRRRKLTQHSNQLLIAPPRPITIAPVPASSPSLPALCAKLQARLEEPAQLVAENCKICKRNVMFNPEGPFTRPTIAPPVAVLPCGHVFHDECLQKITPQDQATNPPCIPCVIGET</sequence>
<keyword evidence="3" id="KW-0732">Signal</keyword>
<dbReference type="SMART" id="SM00184">
    <property type="entry name" value="RING"/>
    <property type="match status" value="1"/>
</dbReference>